<gene>
    <name evidence="8" type="primary">KATNA1</name>
    <name evidence="11" type="ORF">WA026_004666</name>
</gene>
<evidence type="ECO:0000259" key="10">
    <source>
        <dbReference type="SMART" id="SM00382"/>
    </source>
</evidence>
<dbReference type="FunFam" id="1.10.8.60:FF:000025">
    <property type="entry name" value="Katanin p60 ATPase-containing subunit A1"/>
    <property type="match status" value="1"/>
</dbReference>
<protein>
    <recommendedName>
        <fullName evidence="8">Katanin p60 ATPase-containing subunit A1</fullName>
        <shortName evidence="8">Katanin p60 subunit A1</shortName>
        <ecNumber evidence="8">5.6.1.1</ecNumber>
    </recommendedName>
    <alternativeName>
        <fullName evidence="8">p60 katanin</fullName>
    </alternativeName>
</protein>
<evidence type="ECO:0000256" key="3">
    <source>
        <dbReference type="ARBA" id="ARBA00022701"/>
    </source>
</evidence>
<evidence type="ECO:0000256" key="9">
    <source>
        <dbReference type="SAM" id="MobiDB-lite"/>
    </source>
</evidence>
<keyword evidence="5 8" id="KW-0067">ATP-binding</keyword>
<dbReference type="SUPFAM" id="SSF52540">
    <property type="entry name" value="P-loop containing nucleoside triphosphate hydrolases"/>
    <property type="match status" value="1"/>
</dbReference>
<dbReference type="GO" id="GO:0008568">
    <property type="term" value="F:microtubule severing ATPase activity"/>
    <property type="evidence" value="ECO:0007669"/>
    <property type="project" value="UniProtKB-EC"/>
</dbReference>
<comment type="caution">
    <text evidence="11">The sequence shown here is derived from an EMBL/GenBank/DDBJ whole genome shotgun (WGS) entry which is preliminary data.</text>
</comment>
<dbReference type="Gene3D" id="3.40.50.300">
    <property type="entry name" value="P-loop containing nucleotide triphosphate hydrolases"/>
    <property type="match status" value="1"/>
</dbReference>
<evidence type="ECO:0000313" key="11">
    <source>
        <dbReference type="EMBL" id="KAK9889392.1"/>
    </source>
</evidence>
<dbReference type="AlphaFoldDB" id="A0AAW1V145"/>
<comment type="catalytic activity">
    <reaction evidence="8">
        <text>n ATP + n H2O + a microtubule = n ADP + n phosphate + (n+1) alpha/beta tubulin heterodimers.</text>
        <dbReference type="EC" id="5.6.1.1"/>
    </reaction>
</comment>
<dbReference type="GO" id="GO:0005874">
    <property type="term" value="C:microtubule"/>
    <property type="evidence" value="ECO:0007669"/>
    <property type="project" value="UniProtKB-KW"/>
</dbReference>
<dbReference type="InterPro" id="IPR003959">
    <property type="entry name" value="ATPase_AAA_core"/>
</dbReference>
<name>A0AAW1V145_9CUCU</name>
<keyword evidence="8" id="KW-0132">Cell division</keyword>
<dbReference type="GO" id="GO:0005737">
    <property type="term" value="C:cytoplasm"/>
    <property type="evidence" value="ECO:0007669"/>
    <property type="project" value="UniProtKB-SubCell"/>
</dbReference>
<comment type="function">
    <text evidence="8">Catalytic subunit of a complex which severs microtubules in an ATP-dependent manner. Microtubule severing may promote rapid reorganization of cellular microtubule arrays and the release of microtubules from the centrosome following nucleation.</text>
</comment>
<dbReference type="InterPro" id="IPR003960">
    <property type="entry name" value="ATPase_AAA_CS"/>
</dbReference>
<keyword evidence="7 8" id="KW-0413">Isomerase</keyword>
<keyword evidence="3 8" id="KW-0493">Microtubule</keyword>
<dbReference type="Gene3D" id="1.10.8.60">
    <property type="match status" value="1"/>
</dbReference>
<organism evidence="11 12">
    <name type="scientific">Henosepilachna vigintioctopunctata</name>
    <dbReference type="NCBI Taxonomy" id="420089"/>
    <lineage>
        <taxon>Eukaryota</taxon>
        <taxon>Metazoa</taxon>
        <taxon>Ecdysozoa</taxon>
        <taxon>Arthropoda</taxon>
        <taxon>Hexapoda</taxon>
        <taxon>Insecta</taxon>
        <taxon>Pterygota</taxon>
        <taxon>Neoptera</taxon>
        <taxon>Endopterygota</taxon>
        <taxon>Coleoptera</taxon>
        <taxon>Polyphaga</taxon>
        <taxon>Cucujiformia</taxon>
        <taxon>Coccinelloidea</taxon>
        <taxon>Coccinellidae</taxon>
        <taxon>Epilachninae</taxon>
        <taxon>Epilachnini</taxon>
        <taxon>Henosepilachna</taxon>
    </lineage>
</organism>
<dbReference type="HAMAP" id="MF_03023">
    <property type="entry name" value="Katanin_p60_A1"/>
    <property type="match status" value="1"/>
</dbReference>
<dbReference type="GO" id="GO:0000922">
    <property type="term" value="C:spindle pole"/>
    <property type="evidence" value="ECO:0007669"/>
    <property type="project" value="UniProtKB-SubCell"/>
</dbReference>
<dbReference type="Pfam" id="PF21126">
    <property type="entry name" value="KATNA1_MIT"/>
    <property type="match status" value="1"/>
</dbReference>
<dbReference type="FunFam" id="1.20.58.80:FF:000003">
    <property type="entry name" value="Katanin p60 ATPase-containing subunit A1"/>
    <property type="match status" value="1"/>
</dbReference>
<proteinExistence type="inferred from homology"/>
<comment type="similarity">
    <text evidence="8">Belongs to the AAA ATPase family. Katanin p60 subunit A1 subfamily.</text>
</comment>
<keyword evidence="2 8" id="KW-0963">Cytoplasm</keyword>
<reference evidence="11 12" key="1">
    <citation type="submission" date="2023-03" db="EMBL/GenBank/DDBJ databases">
        <title>Genome insight into feeding habits of ladybird beetles.</title>
        <authorList>
            <person name="Li H.-S."/>
            <person name="Huang Y.-H."/>
            <person name="Pang H."/>
        </authorList>
    </citation>
    <scope>NUCLEOTIDE SEQUENCE [LARGE SCALE GENOMIC DNA]</scope>
    <source>
        <strain evidence="11">SYSU_2023b</strain>
        <tissue evidence="11">Whole body</tissue>
    </source>
</reference>
<dbReference type="Gene3D" id="1.20.58.80">
    <property type="entry name" value="Phosphotransferase system, lactose/cellobiose-type IIA subunit"/>
    <property type="match status" value="1"/>
</dbReference>
<dbReference type="InterPro" id="IPR027417">
    <property type="entry name" value="P-loop_NTPase"/>
</dbReference>
<feature type="compositionally biased region" description="Basic and acidic residues" evidence="9">
    <location>
        <begin position="163"/>
        <end position="220"/>
    </location>
</feature>
<keyword evidence="12" id="KW-1185">Reference proteome</keyword>
<keyword evidence="6 8" id="KW-0206">Cytoskeleton</keyword>
<evidence type="ECO:0000256" key="2">
    <source>
        <dbReference type="ARBA" id="ARBA00022490"/>
    </source>
</evidence>
<feature type="compositionally biased region" description="Basic and acidic residues" evidence="9">
    <location>
        <begin position="93"/>
        <end position="102"/>
    </location>
</feature>
<dbReference type="GO" id="GO:0005813">
    <property type="term" value="C:centrosome"/>
    <property type="evidence" value="ECO:0007669"/>
    <property type="project" value="UniProtKB-SubCell"/>
</dbReference>
<keyword evidence="4 8" id="KW-0547">Nucleotide-binding</keyword>
<keyword evidence="8" id="KW-0131">Cell cycle</keyword>
<dbReference type="PANTHER" id="PTHR23074:SF19">
    <property type="entry name" value="KATANIN P60 ATPASE-CONTAINING SUBUNIT A1"/>
    <property type="match status" value="1"/>
</dbReference>
<dbReference type="FunFam" id="3.40.50.300:FF:000159">
    <property type="entry name" value="Katanin p60 ATPase-containing subunit A1"/>
    <property type="match status" value="1"/>
</dbReference>
<feature type="compositionally biased region" description="Polar residues" evidence="9">
    <location>
        <begin position="103"/>
        <end position="116"/>
    </location>
</feature>
<dbReference type="InterPro" id="IPR050304">
    <property type="entry name" value="MT-severing_AAA_ATPase"/>
</dbReference>
<dbReference type="EMBL" id="JARQZJ010000122">
    <property type="protein sequence ID" value="KAK9889392.1"/>
    <property type="molecule type" value="Genomic_DNA"/>
</dbReference>
<dbReference type="SMART" id="SM00382">
    <property type="entry name" value="AAA"/>
    <property type="match status" value="1"/>
</dbReference>
<dbReference type="Proteomes" id="UP001431783">
    <property type="component" value="Unassembled WGS sequence"/>
</dbReference>
<keyword evidence="8" id="KW-0498">Mitosis</keyword>
<dbReference type="Pfam" id="PF09336">
    <property type="entry name" value="Vps4_C"/>
    <property type="match status" value="1"/>
</dbReference>
<dbReference type="Pfam" id="PF00004">
    <property type="entry name" value="AAA"/>
    <property type="match status" value="1"/>
</dbReference>
<accession>A0AAW1V145</accession>
<dbReference type="GO" id="GO:0008017">
    <property type="term" value="F:microtubule binding"/>
    <property type="evidence" value="ECO:0007669"/>
    <property type="project" value="UniProtKB-UniRule"/>
</dbReference>
<dbReference type="GO" id="GO:0051013">
    <property type="term" value="P:microtubule severing"/>
    <property type="evidence" value="ECO:0007669"/>
    <property type="project" value="UniProtKB-UniRule"/>
</dbReference>
<dbReference type="InterPro" id="IPR041569">
    <property type="entry name" value="AAA_lid_3"/>
</dbReference>
<comment type="subunit">
    <text evidence="8">Can homooligomerize into hexameric rings, which may be promoted by interaction with microtubules. Interacts with KATNB1, which may serve as a targeting subunit.</text>
</comment>
<evidence type="ECO:0000313" key="12">
    <source>
        <dbReference type="Proteomes" id="UP001431783"/>
    </source>
</evidence>
<evidence type="ECO:0000256" key="8">
    <source>
        <dbReference type="HAMAP-Rule" id="MF_03023"/>
    </source>
</evidence>
<dbReference type="InterPro" id="IPR028596">
    <property type="entry name" value="KATNA1"/>
</dbReference>
<evidence type="ECO:0000256" key="1">
    <source>
        <dbReference type="ARBA" id="ARBA00004186"/>
    </source>
</evidence>
<dbReference type="GO" id="GO:0005524">
    <property type="term" value="F:ATP binding"/>
    <property type="evidence" value="ECO:0007669"/>
    <property type="project" value="UniProtKB-KW"/>
</dbReference>
<evidence type="ECO:0000256" key="6">
    <source>
        <dbReference type="ARBA" id="ARBA00023212"/>
    </source>
</evidence>
<dbReference type="InterPro" id="IPR003593">
    <property type="entry name" value="AAA+_ATPase"/>
</dbReference>
<dbReference type="GO" id="GO:0051301">
    <property type="term" value="P:cell division"/>
    <property type="evidence" value="ECO:0007669"/>
    <property type="project" value="UniProtKB-KW"/>
</dbReference>
<sequence>MNAREVSDNLTLAREMTMIGNYESAEVLYVGVIQMISRLITTISEPLRKNKWEQAQQKVSLEYDKVKNLRATLQILKQETRVDIPLGVRRMLREEQPVRDNGDMSNDSFTNDQSNDPDVWPLPTPVEHSNVRVNGPAKYRQVGSKKIETKKHNSRASSSSTLRRSELAKPKTVKKEDRPSSSKSEKTNDGQKTDREPKDTETVGKNDKAEDPEEKKFECHGMERELADTLERDIVQKNPNIRWDDIADLHEAKQLLEEAVVLPMLMPEFFTGIRRPWKGVLMVGPPGTGKTMLAKAVATECGTTFFNVSSSTLTSKYRGESEKMVRLLFEMARFYAPSTIFIDEIDSLCSRRGSESEHEASRRVKSELLVQMDGITANNEEPGKVLMVLAATNFPWDIDEALRRRLEKRIYIPLPSMEGREALLRINLREVKLDPKVDLCDIAKKLEGYSGADITNVCRDASMMSMRRKIFGLRPDQIKQLPKEELDLPVTMRDFQEALLKNNKSVSSEDLEKYEKWMSDFGSS</sequence>
<dbReference type="InterPro" id="IPR048611">
    <property type="entry name" value="KATNA1_MIT"/>
</dbReference>
<dbReference type="EC" id="5.6.1.1" evidence="8"/>
<evidence type="ECO:0000256" key="7">
    <source>
        <dbReference type="ARBA" id="ARBA00023235"/>
    </source>
</evidence>
<feature type="region of interest" description="Disordered" evidence="9">
    <location>
        <begin position="93"/>
        <end position="220"/>
    </location>
</feature>
<evidence type="ECO:0000256" key="5">
    <source>
        <dbReference type="ARBA" id="ARBA00022840"/>
    </source>
</evidence>
<dbReference type="PANTHER" id="PTHR23074">
    <property type="entry name" value="AAA DOMAIN-CONTAINING"/>
    <property type="match status" value="1"/>
</dbReference>
<dbReference type="InterPro" id="IPR015415">
    <property type="entry name" value="Spast_Vps4_C"/>
</dbReference>
<dbReference type="PROSITE" id="PS00674">
    <property type="entry name" value="AAA"/>
    <property type="match status" value="1"/>
</dbReference>
<dbReference type="CDD" id="cd21748">
    <property type="entry name" value="Kp60-NTD"/>
    <property type="match status" value="1"/>
</dbReference>
<dbReference type="GO" id="GO:0016887">
    <property type="term" value="F:ATP hydrolysis activity"/>
    <property type="evidence" value="ECO:0007669"/>
    <property type="project" value="InterPro"/>
</dbReference>
<feature type="domain" description="AAA+ ATPase" evidence="10">
    <location>
        <begin position="276"/>
        <end position="416"/>
    </location>
</feature>
<feature type="binding site" evidence="8">
    <location>
        <begin position="284"/>
        <end position="291"/>
    </location>
    <ligand>
        <name>ATP</name>
        <dbReference type="ChEBI" id="CHEBI:30616"/>
    </ligand>
</feature>
<evidence type="ECO:0000256" key="4">
    <source>
        <dbReference type="ARBA" id="ARBA00022741"/>
    </source>
</evidence>
<comment type="activity regulation">
    <text evidence="8">ATPase activity is stimulated by microtubules, which promote homooligomerization. ATP-dependent microtubule severing is stimulated by interaction with KATNB1.</text>
</comment>
<comment type="subcellular location">
    <subcellularLocation>
        <location evidence="1 8">Cytoplasm</location>
        <location evidence="1 8">Cytoskeleton</location>
        <location evidence="1 8">Spindle</location>
    </subcellularLocation>
    <subcellularLocation>
        <location evidence="8">Cytoplasm</location>
    </subcellularLocation>
    <subcellularLocation>
        <location evidence="8">Cytoplasm</location>
        <location evidence="8">Cytoskeleton</location>
        <location evidence="8">Microtubule organizing center</location>
        <location evidence="8">Centrosome</location>
    </subcellularLocation>
    <subcellularLocation>
        <location evidence="8">Cytoplasm</location>
        <location evidence="8">Cytoskeleton</location>
        <location evidence="8">Spindle pole</location>
    </subcellularLocation>
    <text evidence="8">Predominantly cytoplasmic. Also localized to the interphase centrosome and the mitotic spindle poles. Enhanced recruitment to the mitotic spindle poles requires microtubules and interaction with KATNB1.</text>
</comment>
<dbReference type="Pfam" id="PF17862">
    <property type="entry name" value="AAA_lid_3"/>
    <property type="match status" value="1"/>
</dbReference>